<protein>
    <recommendedName>
        <fullName evidence="1">DUF4240 domain-containing protein</fullName>
    </recommendedName>
</protein>
<dbReference type="EMBL" id="BAABAT010000004">
    <property type="protein sequence ID" value="GAA4247297.1"/>
    <property type="molecule type" value="Genomic_DNA"/>
</dbReference>
<comment type="caution">
    <text evidence="2">The sequence shown here is derived from an EMBL/GenBank/DDBJ whole genome shotgun (WGS) entry which is preliminary data.</text>
</comment>
<dbReference type="InterPro" id="IPR025334">
    <property type="entry name" value="DUF4240"/>
</dbReference>
<organism evidence="2 3">
    <name type="scientific">Dactylosporangium darangshiense</name>
    <dbReference type="NCBI Taxonomy" id="579108"/>
    <lineage>
        <taxon>Bacteria</taxon>
        <taxon>Bacillati</taxon>
        <taxon>Actinomycetota</taxon>
        <taxon>Actinomycetes</taxon>
        <taxon>Micromonosporales</taxon>
        <taxon>Micromonosporaceae</taxon>
        <taxon>Dactylosporangium</taxon>
    </lineage>
</organism>
<accession>A0ABP8D4R9</accession>
<feature type="domain" description="DUF4240" evidence="1">
    <location>
        <begin position="53"/>
        <end position="128"/>
    </location>
</feature>
<evidence type="ECO:0000313" key="3">
    <source>
        <dbReference type="Proteomes" id="UP001500620"/>
    </source>
</evidence>
<proteinExistence type="predicted"/>
<dbReference type="Proteomes" id="UP001500620">
    <property type="component" value="Unassembled WGS sequence"/>
</dbReference>
<dbReference type="RefSeq" id="WP_345124136.1">
    <property type="nucleotide sequence ID" value="NZ_BAABAT010000004.1"/>
</dbReference>
<keyword evidence="3" id="KW-1185">Reference proteome</keyword>
<reference evidence="3" key="1">
    <citation type="journal article" date="2019" name="Int. J. Syst. Evol. Microbiol.">
        <title>The Global Catalogue of Microorganisms (GCM) 10K type strain sequencing project: providing services to taxonomists for standard genome sequencing and annotation.</title>
        <authorList>
            <consortium name="The Broad Institute Genomics Platform"/>
            <consortium name="The Broad Institute Genome Sequencing Center for Infectious Disease"/>
            <person name="Wu L."/>
            <person name="Ma J."/>
        </authorList>
    </citation>
    <scope>NUCLEOTIDE SEQUENCE [LARGE SCALE GENOMIC DNA]</scope>
    <source>
        <strain evidence="3">JCM 17441</strain>
    </source>
</reference>
<evidence type="ECO:0000259" key="1">
    <source>
        <dbReference type="Pfam" id="PF14024"/>
    </source>
</evidence>
<name>A0ABP8D4R9_9ACTN</name>
<gene>
    <name evidence="2" type="ORF">GCM10022255_022590</name>
</gene>
<evidence type="ECO:0000313" key="2">
    <source>
        <dbReference type="EMBL" id="GAA4247297.1"/>
    </source>
</evidence>
<dbReference type="Pfam" id="PF14024">
    <property type="entry name" value="DUF4240"/>
    <property type="match status" value="1"/>
</dbReference>
<sequence length="172" mass="19334">MVATKADEARFWGLIESAWAACGPEAALARRSLLARGPETAEFDRYALDNWLDDFIKHLEELCAGMSGAELTDLDRVLERKLYDIDREEIHEYTDGSDDGFLYCRGFIVAAGREFYDAVDADPSMAIDDAECEAMCYFFAHLHDERFGGYPDTGSGISRESVRNTAHWEGRA</sequence>